<dbReference type="SUPFAM" id="SSF82895">
    <property type="entry name" value="TSP-1 type 1 repeat"/>
    <property type="match status" value="1"/>
</dbReference>
<dbReference type="PROSITE" id="PS00524">
    <property type="entry name" value="SMB_1"/>
    <property type="match status" value="1"/>
</dbReference>
<dbReference type="AlphaFoldDB" id="A0A315V6E4"/>
<keyword evidence="3" id="KW-0325">Glycoprotein</keyword>
<dbReference type="InterPro" id="IPR044004">
    <property type="entry name" value="TSP1_spondin_dom"/>
</dbReference>
<proteinExistence type="predicted"/>
<dbReference type="InterPro" id="IPR001212">
    <property type="entry name" value="Somatomedin_B_dom"/>
</dbReference>
<evidence type="ECO:0000256" key="3">
    <source>
        <dbReference type="ARBA" id="ARBA00023180"/>
    </source>
</evidence>
<keyword evidence="1 5" id="KW-0732">Signal</keyword>
<dbReference type="Pfam" id="PF19028">
    <property type="entry name" value="TSP1_spondin"/>
    <property type="match status" value="1"/>
</dbReference>
<feature type="chain" id="PRO_5016233128" description="SMB domain-containing protein" evidence="5">
    <location>
        <begin position="26"/>
        <end position="379"/>
    </location>
</feature>
<dbReference type="InterPro" id="IPR036383">
    <property type="entry name" value="TSP1_rpt_sf"/>
</dbReference>
<evidence type="ECO:0000256" key="5">
    <source>
        <dbReference type="SAM" id="SignalP"/>
    </source>
</evidence>
<name>A0A315V6E4_GAMAF</name>
<accession>A0A315V6E4</accession>
<feature type="domain" description="SMB" evidence="6">
    <location>
        <begin position="23"/>
        <end position="78"/>
    </location>
</feature>
<dbReference type="InterPro" id="IPR000884">
    <property type="entry name" value="TSP1_rpt"/>
</dbReference>
<dbReference type="PANTHER" id="PTHR20920:SF2">
    <property type="entry name" value="SOMATOMEDIN-B AND THROMBOSPONDIN TYPE-1 DOMAIN-CONTAINING PROTEIN"/>
    <property type="match status" value="1"/>
</dbReference>
<evidence type="ECO:0000313" key="7">
    <source>
        <dbReference type="EMBL" id="PWA18223.1"/>
    </source>
</evidence>
<organism evidence="7 8">
    <name type="scientific">Gambusia affinis</name>
    <name type="common">Western mosquitofish</name>
    <name type="synonym">Heterandria affinis</name>
    <dbReference type="NCBI Taxonomy" id="33528"/>
    <lineage>
        <taxon>Eukaryota</taxon>
        <taxon>Metazoa</taxon>
        <taxon>Chordata</taxon>
        <taxon>Craniata</taxon>
        <taxon>Vertebrata</taxon>
        <taxon>Euteleostomi</taxon>
        <taxon>Actinopterygii</taxon>
        <taxon>Neopterygii</taxon>
        <taxon>Teleostei</taxon>
        <taxon>Neoteleostei</taxon>
        <taxon>Acanthomorphata</taxon>
        <taxon>Ovalentaria</taxon>
        <taxon>Atherinomorphae</taxon>
        <taxon>Cyprinodontiformes</taxon>
        <taxon>Poeciliidae</taxon>
        <taxon>Poeciliinae</taxon>
        <taxon>Gambusia</taxon>
    </lineage>
</organism>
<dbReference type="InterPro" id="IPR039942">
    <property type="entry name" value="SBSPO"/>
</dbReference>
<evidence type="ECO:0000313" key="8">
    <source>
        <dbReference type="Proteomes" id="UP000250572"/>
    </source>
</evidence>
<evidence type="ECO:0000256" key="1">
    <source>
        <dbReference type="ARBA" id="ARBA00022729"/>
    </source>
</evidence>
<evidence type="ECO:0000259" key="6">
    <source>
        <dbReference type="PROSITE" id="PS50958"/>
    </source>
</evidence>
<evidence type="ECO:0000256" key="4">
    <source>
        <dbReference type="SAM" id="MobiDB-lite"/>
    </source>
</evidence>
<evidence type="ECO:0000256" key="2">
    <source>
        <dbReference type="ARBA" id="ARBA00023157"/>
    </source>
</evidence>
<dbReference type="EMBL" id="NHOQ01002355">
    <property type="protein sequence ID" value="PWA18223.1"/>
    <property type="molecule type" value="Genomic_DNA"/>
</dbReference>
<feature type="region of interest" description="Disordered" evidence="4">
    <location>
        <begin position="229"/>
        <end position="250"/>
    </location>
</feature>
<dbReference type="PROSITE" id="PS50092">
    <property type="entry name" value="TSP1"/>
    <property type="match status" value="1"/>
</dbReference>
<comment type="caution">
    <text evidence="7">The sequence shown here is derived from an EMBL/GenBank/DDBJ whole genome shotgun (WGS) entry which is preliminary data.</text>
</comment>
<protein>
    <recommendedName>
        <fullName evidence="6">SMB domain-containing protein</fullName>
    </recommendedName>
</protein>
<dbReference type="PANTHER" id="PTHR20920">
    <property type="entry name" value="RPE-SPONDIN"/>
    <property type="match status" value="1"/>
</dbReference>
<dbReference type="Proteomes" id="UP000250572">
    <property type="component" value="Unassembled WGS sequence"/>
</dbReference>
<dbReference type="STRING" id="33528.ENSGAFP00000012371"/>
<dbReference type="PROSITE" id="PS50958">
    <property type="entry name" value="SMB_2"/>
    <property type="match status" value="1"/>
</dbReference>
<reference evidence="7 8" key="1">
    <citation type="journal article" date="2018" name="G3 (Bethesda)">
        <title>A High-Quality Reference Genome for the Invasive Mosquitofish Gambusia affinis Using a Chicago Library.</title>
        <authorList>
            <person name="Hoffberg S.L."/>
            <person name="Troendle N.J."/>
            <person name="Glenn T.C."/>
            <person name="Mahmud O."/>
            <person name="Louha S."/>
            <person name="Chalopin D."/>
            <person name="Bennetzen J.L."/>
            <person name="Mauricio R."/>
        </authorList>
    </citation>
    <scope>NUCLEOTIDE SEQUENCE [LARGE SCALE GENOMIC DNA]</scope>
    <source>
        <strain evidence="7">NE01/NJP1002.9</strain>
        <tissue evidence="7">Muscle</tissue>
    </source>
</reference>
<keyword evidence="8" id="KW-1185">Reference proteome</keyword>
<gene>
    <name evidence="7" type="ORF">CCH79_00004234</name>
</gene>
<dbReference type="Gene3D" id="2.20.100.10">
    <property type="entry name" value="Thrombospondin type-1 (TSP1) repeat"/>
    <property type="match status" value="1"/>
</dbReference>
<keyword evidence="2" id="KW-1015">Disulfide bond</keyword>
<sequence length="379" mass="42213">MVSFLEVVYWVTVLCCLGQKHPVTGGCSGKCCRGRNMDCSTTDWRMDRAFAKCYCDEDCIRTNDCCFDYFTECPAQDCAVSGWSIWSGCARPCQPSVRVRVRHIEQQPGNGGDPCPSLEERAGCMEYRDHRGSQCGLNSGPAFITSLEFGKGRPKHDSYGNPLEPGFCMEFKMESRTAHCTVENRPHTLWMRYITEGFKVCVACEPPALQNNSCQGDGQESNKYERSCASMAGSGEPTLQRDMEEGPENSPVHLSNTTYLHLHLTSKAQLKLLLLAAPSTDLQQRWWCRPHTFLIISCILTPPKLITKKGIAFGFSSLMPQSQREECACGCVCVCLVSYEAERLTLPMAILVAAVWEGPQKDERESDTFTGQVNNAAEK</sequence>
<feature type="non-terminal residue" evidence="7">
    <location>
        <position position="379"/>
    </location>
</feature>
<feature type="signal peptide" evidence="5">
    <location>
        <begin position="1"/>
        <end position="25"/>
    </location>
</feature>